<dbReference type="EMBL" id="GBEZ01007000">
    <property type="protein sequence ID" value="JAC78429.1"/>
    <property type="molecule type" value="Transcribed_RNA"/>
</dbReference>
<sequence length="193" mass="20433">MSCTSEWVRRAAVKAGGRALSHTPLPQQARLAEAARRAPGFYARLLRAHRAAGLLVGAGDGADRAWGFVNLSPVKDMEVVVLAESLSSRGLHTLLNAALWVLTRDLGGAAFNVGVHNIEVDGSWDPPAEGMDWASGTPIMARVVSRGKLSSRASDFGGLEVFGGASIGNTDPYIVMDLLSKRLGDRSIDISLL</sequence>
<organism evidence="1">
    <name type="scientific">Tetraselmis sp. GSL018</name>
    <dbReference type="NCBI Taxonomy" id="582737"/>
    <lineage>
        <taxon>Eukaryota</taxon>
        <taxon>Viridiplantae</taxon>
        <taxon>Chlorophyta</taxon>
        <taxon>core chlorophytes</taxon>
        <taxon>Chlorodendrophyceae</taxon>
        <taxon>Chlorodendrales</taxon>
        <taxon>Chlorodendraceae</taxon>
        <taxon>Tetraselmis</taxon>
    </lineage>
</organism>
<gene>
    <name evidence="1" type="ORF">TSPGSL018_15144</name>
</gene>
<reference evidence="1" key="1">
    <citation type="submission" date="2014-05" db="EMBL/GenBank/DDBJ databases">
        <title>The transcriptome of the halophilic microalga Tetraselmis sp. GSL018 isolated from the Great Salt Lake, Utah.</title>
        <authorList>
            <person name="Jinkerson R.E."/>
            <person name="D'Adamo S."/>
            <person name="Posewitz M.C."/>
        </authorList>
    </citation>
    <scope>NUCLEOTIDE SEQUENCE</scope>
    <source>
        <strain evidence="1">GSL018</strain>
    </source>
</reference>
<protein>
    <submittedName>
        <fullName evidence="1">Uncharacterized protein</fullName>
    </submittedName>
</protein>
<name>A0A061S5X3_9CHLO</name>
<accession>A0A061S5X3</accession>
<proteinExistence type="predicted"/>
<dbReference type="AlphaFoldDB" id="A0A061S5X3"/>
<evidence type="ECO:0000313" key="1">
    <source>
        <dbReference type="EMBL" id="JAC78429.1"/>
    </source>
</evidence>